<evidence type="ECO:0000313" key="4">
    <source>
        <dbReference type="Proteomes" id="UP000253958"/>
    </source>
</evidence>
<proteinExistence type="predicted"/>
<dbReference type="RefSeq" id="WP_114919927.1">
    <property type="nucleotide sequence ID" value="NZ_CP031263.1"/>
</dbReference>
<feature type="domain" description="NAD-dependent epimerase/dehydratase" evidence="2">
    <location>
        <begin position="4"/>
        <end position="222"/>
    </location>
</feature>
<dbReference type="PANTHER" id="PTHR43245">
    <property type="entry name" value="BIFUNCTIONAL POLYMYXIN RESISTANCE PROTEIN ARNA"/>
    <property type="match status" value="1"/>
</dbReference>
<evidence type="ECO:0000259" key="2">
    <source>
        <dbReference type="Pfam" id="PF01370"/>
    </source>
</evidence>
<dbReference type="InterPro" id="IPR001509">
    <property type="entry name" value="Epimerase_deHydtase"/>
</dbReference>
<dbReference type="AlphaFoldDB" id="A0A6N3K1F0"/>
<protein>
    <submittedName>
        <fullName evidence="3">NAD(P)-dependent oxidoreductase</fullName>
    </submittedName>
</protein>
<dbReference type="InterPro" id="IPR050177">
    <property type="entry name" value="Lipid_A_modif_metabolic_enz"/>
</dbReference>
<gene>
    <name evidence="3" type="ORF">DVH21_18415</name>
</gene>
<reference evidence="3 4" key="1">
    <citation type="submission" date="2018-07" db="EMBL/GenBank/DDBJ databases">
        <authorList>
            <person name="Ye Y."/>
        </authorList>
    </citation>
    <scope>NUCLEOTIDE SEQUENCE [LARGE SCALE GENOMIC DNA]</scope>
    <source>
        <strain evidence="4">H14(2018)</strain>
    </source>
</reference>
<evidence type="ECO:0000313" key="3">
    <source>
        <dbReference type="EMBL" id="AXH91731.1"/>
    </source>
</evidence>
<sequence>MARILLFGASGFLGRAVEAVLAEHFTVVAPSRRECDLVAADRSRLAAFLRRARPDGVVNCAGRIAGTSAQFVESHTLITAKLIDCVAEVSPGVRLVRIGSAAEYGVVPHGAVATETDPARPVSDYGISQLAATDLVRLAAASGRVDAVVLRVFNPVGPGSTSGNVLGRAAELLQAALARGDRRIELGLNDSYRDFVDVRDVAEAVLAALNARRLPESIYNVGSGQAVATREAVEMLARHAGFTGRFVDGLRSPTADRSAAVPWMCADISRITDALGWAPRYPLGESLAALWAARSHVTAGSGTRHDVTVSARPAPVPPSAPVR</sequence>
<dbReference type="Proteomes" id="UP000253958">
    <property type="component" value="Chromosome"/>
</dbReference>
<evidence type="ECO:0000256" key="1">
    <source>
        <dbReference type="SAM" id="MobiDB-lite"/>
    </source>
</evidence>
<organism evidence="3 4">
    <name type="scientific">Micromonospora aurantiaca</name>
    <name type="common">nom. illeg.</name>
    <dbReference type="NCBI Taxonomy" id="47850"/>
    <lineage>
        <taxon>Bacteria</taxon>
        <taxon>Bacillati</taxon>
        <taxon>Actinomycetota</taxon>
        <taxon>Actinomycetes</taxon>
        <taxon>Micromonosporales</taxon>
        <taxon>Micromonosporaceae</taxon>
        <taxon>Micromonospora</taxon>
    </lineage>
</organism>
<dbReference type="EMBL" id="CP031263">
    <property type="protein sequence ID" value="AXH91731.1"/>
    <property type="molecule type" value="Genomic_DNA"/>
</dbReference>
<dbReference type="InterPro" id="IPR036291">
    <property type="entry name" value="NAD(P)-bd_dom_sf"/>
</dbReference>
<feature type="region of interest" description="Disordered" evidence="1">
    <location>
        <begin position="302"/>
        <end position="323"/>
    </location>
</feature>
<accession>A0A6N3K1F0</accession>
<name>A0A6N3K1F0_9ACTN</name>
<reference evidence="3 4" key="2">
    <citation type="submission" date="2018-08" db="EMBL/GenBank/DDBJ databases">
        <title>Streptomyces kandeliansis sp. nov., an endophytic bacterium isolated from mangrove plant.</title>
        <authorList>
            <person name="Wang R."/>
        </authorList>
    </citation>
    <scope>NUCLEOTIDE SEQUENCE [LARGE SCALE GENOMIC DNA]</scope>
    <source>
        <strain evidence="4">H14(2018)</strain>
    </source>
</reference>
<dbReference type="Pfam" id="PF01370">
    <property type="entry name" value="Epimerase"/>
    <property type="match status" value="1"/>
</dbReference>
<dbReference type="Gene3D" id="3.40.50.720">
    <property type="entry name" value="NAD(P)-binding Rossmann-like Domain"/>
    <property type="match status" value="1"/>
</dbReference>
<feature type="compositionally biased region" description="Pro residues" evidence="1">
    <location>
        <begin position="314"/>
        <end position="323"/>
    </location>
</feature>
<dbReference type="SUPFAM" id="SSF51735">
    <property type="entry name" value="NAD(P)-binding Rossmann-fold domains"/>
    <property type="match status" value="1"/>
</dbReference>